<reference evidence="8 9" key="1">
    <citation type="journal article" date="2016" name="Int. J. Syst. Evol. Microbiol.">
        <title>Caldimicrobium thiodismutans sp. nov., a sulfur-disproportionating bacterium isolated from a hot spring, and emended description of the genus Caldimicrobium.</title>
        <authorList>
            <person name="Kojima H."/>
            <person name="Umezawa K."/>
            <person name="Fukui M."/>
        </authorList>
    </citation>
    <scope>NUCLEOTIDE SEQUENCE [LARGE SCALE GENOMIC DNA]</scope>
    <source>
        <strain evidence="8 9">TF1</strain>
    </source>
</reference>
<feature type="transmembrane region" description="Helical" evidence="7">
    <location>
        <begin position="264"/>
        <end position="283"/>
    </location>
</feature>
<accession>A0A0U5AYY1</accession>
<sequence>MQEIFFKFLWHFWDYSVAILPYFILALFIVSFLKVYLDTSLIIRVLRLKKSAPFLTGTLAALLPVCSCSVIPLAYYIHNFSFNFAPVLAFLMIGPVISPVTIFLTLGLLGPKFALFRLIFSFLISIILAYLTLFLFKKKEKTLEYSEGEPLPKKKNLKKVWSAFKEEGLEIGKYLFLGLLIASLLVTFLPPEKLTFLSKSSLSYFLIALISIPIYVCSGEEVPLAKAFLDLGFTPGQAMVFVLAGSGICVPTLIASLRFLPLKVVLYYLFSWLILSIGGGLLYDLLSQI</sequence>
<evidence type="ECO:0000256" key="4">
    <source>
        <dbReference type="ARBA" id="ARBA00022692"/>
    </source>
</evidence>
<evidence type="ECO:0000256" key="2">
    <source>
        <dbReference type="ARBA" id="ARBA00006386"/>
    </source>
</evidence>
<dbReference type="EMBL" id="AP014945">
    <property type="protein sequence ID" value="BAU23695.1"/>
    <property type="molecule type" value="Genomic_DNA"/>
</dbReference>
<dbReference type="PATRIC" id="fig|1653476.3.peg.1376"/>
<dbReference type="InterPro" id="IPR052923">
    <property type="entry name" value="UPF0718"/>
</dbReference>
<protein>
    <submittedName>
        <fullName evidence="8">Permease</fullName>
    </submittedName>
</protein>
<feature type="transmembrane region" description="Helical" evidence="7">
    <location>
        <begin position="171"/>
        <end position="189"/>
    </location>
</feature>
<name>A0A0U5AYY1_9BACT</name>
<keyword evidence="4 7" id="KW-0812">Transmembrane</keyword>
<feature type="transmembrane region" description="Helical" evidence="7">
    <location>
        <begin position="84"/>
        <end position="108"/>
    </location>
</feature>
<evidence type="ECO:0000256" key="6">
    <source>
        <dbReference type="ARBA" id="ARBA00023136"/>
    </source>
</evidence>
<dbReference type="AlphaFoldDB" id="A0A0U5AYY1"/>
<feature type="transmembrane region" description="Helical" evidence="7">
    <location>
        <begin position="115"/>
        <end position="136"/>
    </location>
</feature>
<evidence type="ECO:0000256" key="7">
    <source>
        <dbReference type="SAM" id="Phobius"/>
    </source>
</evidence>
<comment type="subcellular location">
    <subcellularLocation>
        <location evidence="1">Cell membrane</location>
        <topology evidence="1">Multi-pass membrane protein</topology>
    </subcellularLocation>
</comment>
<dbReference type="RefSeq" id="WP_068515097.1">
    <property type="nucleotide sequence ID" value="NZ_AP014945.1"/>
</dbReference>
<dbReference type="Proteomes" id="UP000068196">
    <property type="component" value="Chromosome"/>
</dbReference>
<gene>
    <name evidence="8" type="ORF">THC_1327</name>
</gene>
<proteinExistence type="inferred from homology"/>
<organism evidence="8 9">
    <name type="scientific">Caldimicrobium thiodismutans</name>
    <dbReference type="NCBI Taxonomy" id="1653476"/>
    <lineage>
        <taxon>Bacteria</taxon>
        <taxon>Pseudomonadati</taxon>
        <taxon>Thermodesulfobacteriota</taxon>
        <taxon>Thermodesulfobacteria</taxon>
        <taxon>Thermodesulfobacteriales</taxon>
        <taxon>Thermodesulfobacteriaceae</taxon>
        <taxon>Caldimicrobium</taxon>
    </lineage>
</organism>
<evidence type="ECO:0000313" key="8">
    <source>
        <dbReference type="EMBL" id="BAU23695.1"/>
    </source>
</evidence>
<dbReference type="InterPro" id="IPR005524">
    <property type="entry name" value="DUF318"/>
</dbReference>
<dbReference type="Pfam" id="PF03773">
    <property type="entry name" value="ArsP_1"/>
    <property type="match status" value="1"/>
</dbReference>
<feature type="transmembrane region" description="Helical" evidence="7">
    <location>
        <begin position="12"/>
        <end position="33"/>
    </location>
</feature>
<dbReference type="OrthoDB" id="9770315at2"/>
<evidence type="ECO:0000313" key="9">
    <source>
        <dbReference type="Proteomes" id="UP000068196"/>
    </source>
</evidence>
<keyword evidence="5 7" id="KW-1133">Transmembrane helix</keyword>
<keyword evidence="9" id="KW-1185">Reference proteome</keyword>
<comment type="similarity">
    <text evidence="2">Belongs to the UPF0718 family.</text>
</comment>
<feature type="transmembrane region" description="Helical" evidence="7">
    <location>
        <begin position="201"/>
        <end position="218"/>
    </location>
</feature>
<dbReference type="STRING" id="1653476.THC_1327"/>
<keyword evidence="6 7" id="KW-0472">Membrane</keyword>
<evidence type="ECO:0000256" key="5">
    <source>
        <dbReference type="ARBA" id="ARBA00022989"/>
    </source>
</evidence>
<feature type="transmembrane region" description="Helical" evidence="7">
    <location>
        <begin position="238"/>
        <end position="257"/>
    </location>
</feature>
<dbReference type="KEGG" id="cthi:THC_1327"/>
<dbReference type="GO" id="GO:0005886">
    <property type="term" value="C:plasma membrane"/>
    <property type="evidence" value="ECO:0007669"/>
    <property type="project" value="UniProtKB-SubCell"/>
</dbReference>
<feature type="transmembrane region" description="Helical" evidence="7">
    <location>
        <begin position="54"/>
        <end position="78"/>
    </location>
</feature>
<keyword evidence="3" id="KW-1003">Cell membrane</keyword>
<dbReference type="PANTHER" id="PTHR34184:SF4">
    <property type="entry name" value="UPF0718 PROTEIN YCGR"/>
    <property type="match status" value="1"/>
</dbReference>
<dbReference type="PANTHER" id="PTHR34184">
    <property type="entry name" value="UPF0718 PROTEIN YCGR"/>
    <property type="match status" value="1"/>
</dbReference>
<evidence type="ECO:0000256" key="3">
    <source>
        <dbReference type="ARBA" id="ARBA00022475"/>
    </source>
</evidence>
<reference evidence="9" key="2">
    <citation type="journal article" date="2016" name="Int. J. Syst. Evol. Microbiol.">
        <title>Caldimicrobium thiodismutans sp. nov., a sulfur-disproportionating bacterium isolated from a hot spring.</title>
        <authorList>
            <person name="Kojima H."/>
            <person name="Umezawa K."/>
            <person name="Fukui M."/>
        </authorList>
    </citation>
    <scope>NUCLEOTIDE SEQUENCE [LARGE SCALE GENOMIC DNA]</scope>
    <source>
        <strain evidence="9">TF1</strain>
    </source>
</reference>
<evidence type="ECO:0000256" key="1">
    <source>
        <dbReference type="ARBA" id="ARBA00004651"/>
    </source>
</evidence>